<keyword evidence="2" id="KW-0812">Transmembrane</keyword>
<dbReference type="Proteomes" id="UP000031501">
    <property type="component" value="Chromosome"/>
</dbReference>
<evidence type="ECO:0000256" key="3">
    <source>
        <dbReference type="SAM" id="SignalP"/>
    </source>
</evidence>
<accession>A0A221P5A3</accession>
<dbReference type="EMBL" id="CP022433">
    <property type="protein sequence ID" value="ASN27429.1"/>
    <property type="molecule type" value="Genomic_DNA"/>
</dbReference>
<proteinExistence type="predicted"/>
<evidence type="ECO:0000313" key="4">
    <source>
        <dbReference type="EMBL" id="ASN27429.1"/>
    </source>
</evidence>
<feature type="signal peptide" evidence="3">
    <location>
        <begin position="1"/>
        <end position="27"/>
    </location>
</feature>
<reference evidence="4 5" key="1">
    <citation type="submission" date="2017-07" db="EMBL/GenBank/DDBJ databases">
        <title>Genome sequence of Streptomyces pluripotens MUSC 137T.</title>
        <authorList>
            <person name="Ser H.-L."/>
            <person name="Lee L.-H."/>
        </authorList>
    </citation>
    <scope>NUCLEOTIDE SEQUENCE [LARGE SCALE GENOMIC DNA]</scope>
    <source>
        <strain evidence="4 5">MUSC 137</strain>
    </source>
</reference>
<keyword evidence="2" id="KW-0472">Membrane</keyword>
<evidence type="ECO:0000256" key="1">
    <source>
        <dbReference type="SAM" id="MobiDB-lite"/>
    </source>
</evidence>
<keyword evidence="5" id="KW-1185">Reference proteome</keyword>
<dbReference type="STRING" id="1355015.LK06_027990"/>
<gene>
    <name evidence="4" type="ORF">LK07_29160</name>
</gene>
<sequence length="330" mass="32639">MRRTARALFVACVAGAVLALVGPAASAGPAARVAPHAVRPGGTGTLVVPCDTANGVLPDTPATTSRAFDDGAPHPSRVDGTGTHASVTSHTATASPVTTLLVADARAATARAADRPANDPVDRPANDPVDRPANDPAGTRPDAVWSIDGNCPKVPGVPDQAPMTPGTGARGDDGDPCAEPGPCADTPACASVKPCGDGGQCWEEPCEDGTHCHEGDACASSPPCRENEQCHNTGPECTGTGPCSDGADRCAGLRSAPCSDGPGCPEPSPAAHGCAPATVQRGVEAGAGGTFNDSVPALIAGGALIATAFGGAGYRVYGHRRTAGRRTPGL</sequence>
<feature type="transmembrane region" description="Helical" evidence="2">
    <location>
        <begin position="297"/>
        <end position="317"/>
    </location>
</feature>
<keyword evidence="2" id="KW-1133">Transmembrane helix</keyword>
<feature type="chain" id="PRO_5011288251" description="Secreted protein" evidence="3">
    <location>
        <begin position="28"/>
        <end position="330"/>
    </location>
</feature>
<evidence type="ECO:0000256" key="2">
    <source>
        <dbReference type="SAM" id="Phobius"/>
    </source>
</evidence>
<dbReference type="KEGG" id="splu:LK06_027990"/>
<protein>
    <recommendedName>
        <fullName evidence="6">Secreted protein</fullName>
    </recommendedName>
</protein>
<feature type="region of interest" description="Disordered" evidence="1">
    <location>
        <begin position="57"/>
        <end position="92"/>
    </location>
</feature>
<evidence type="ECO:0000313" key="5">
    <source>
        <dbReference type="Proteomes" id="UP000031501"/>
    </source>
</evidence>
<feature type="region of interest" description="Disordered" evidence="1">
    <location>
        <begin position="108"/>
        <end position="174"/>
    </location>
</feature>
<name>A0A221P5A3_9ACTN</name>
<dbReference type="RefSeq" id="WP_052319057.1">
    <property type="nucleotide sequence ID" value="NZ_CP021080.1"/>
</dbReference>
<feature type="compositionally biased region" description="Basic and acidic residues" evidence="1">
    <location>
        <begin position="112"/>
        <end position="133"/>
    </location>
</feature>
<organism evidence="4 5">
    <name type="scientific">Streptomyces pluripotens</name>
    <dbReference type="NCBI Taxonomy" id="1355015"/>
    <lineage>
        <taxon>Bacteria</taxon>
        <taxon>Bacillati</taxon>
        <taxon>Actinomycetota</taxon>
        <taxon>Actinomycetes</taxon>
        <taxon>Kitasatosporales</taxon>
        <taxon>Streptomycetaceae</taxon>
        <taxon>Streptomyces</taxon>
    </lineage>
</organism>
<feature type="compositionally biased region" description="Low complexity" evidence="1">
    <location>
        <begin position="80"/>
        <end position="92"/>
    </location>
</feature>
<keyword evidence="3" id="KW-0732">Signal</keyword>
<evidence type="ECO:0008006" key="6">
    <source>
        <dbReference type="Google" id="ProtNLM"/>
    </source>
</evidence>
<dbReference type="AlphaFoldDB" id="A0A221P5A3"/>